<evidence type="ECO:0000313" key="2">
    <source>
        <dbReference type="EMBL" id="GGJ14870.1"/>
    </source>
</evidence>
<evidence type="ECO:0000313" key="3">
    <source>
        <dbReference type="Proteomes" id="UP000661507"/>
    </source>
</evidence>
<protein>
    <recommendedName>
        <fullName evidence="4">Multidrug DMT transporter permease</fullName>
    </recommendedName>
</protein>
<dbReference type="Proteomes" id="UP000661507">
    <property type="component" value="Unassembled WGS sequence"/>
</dbReference>
<organism evidence="2 3">
    <name type="scientific">Neoroseomonas lacus</name>
    <dbReference type="NCBI Taxonomy" id="287609"/>
    <lineage>
        <taxon>Bacteria</taxon>
        <taxon>Pseudomonadati</taxon>
        <taxon>Pseudomonadota</taxon>
        <taxon>Alphaproteobacteria</taxon>
        <taxon>Acetobacterales</taxon>
        <taxon>Acetobacteraceae</taxon>
        <taxon>Neoroseomonas</taxon>
    </lineage>
</organism>
<dbReference type="RefSeq" id="WP_188967161.1">
    <property type="nucleotide sequence ID" value="NZ_BMKW01000005.1"/>
</dbReference>
<feature type="transmembrane region" description="Helical" evidence="1">
    <location>
        <begin position="87"/>
        <end position="107"/>
    </location>
</feature>
<comment type="caution">
    <text evidence="2">The sequence shown here is derived from an EMBL/GenBank/DDBJ whole genome shotgun (WGS) entry which is preliminary data.</text>
</comment>
<keyword evidence="1" id="KW-1133">Transmembrane helix</keyword>
<keyword evidence="1" id="KW-0472">Membrane</keyword>
<reference evidence="2" key="1">
    <citation type="journal article" date="2014" name="Int. J. Syst. Evol. Microbiol.">
        <title>Complete genome sequence of Corynebacterium casei LMG S-19264T (=DSM 44701T), isolated from a smear-ripened cheese.</title>
        <authorList>
            <consortium name="US DOE Joint Genome Institute (JGI-PGF)"/>
            <person name="Walter F."/>
            <person name="Albersmeier A."/>
            <person name="Kalinowski J."/>
            <person name="Ruckert C."/>
        </authorList>
    </citation>
    <scope>NUCLEOTIDE SEQUENCE</scope>
    <source>
        <strain evidence="2">CGMCC 1.3617</strain>
    </source>
</reference>
<evidence type="ECO:0008006" key="4">
    <source>
        <dbReference type="Google" id="ProtNLM"/>
    </source>
</evidence>
<evidence type="ECO:0000256" key="1">
    <source>
        <dbReference type="SAM" id="Phobius"/>
    </source>
</evidence>
<proteinExistence type="predicted"/>
<accession>A0A917KLY7</accession>
<dbReference type="EMBL" id="BMKW01000005">
    <property type="protein sequence ID" value="GGJ14870.1"/>
    <property type="molecule type" value="Genomic_DNA"/>
</dbReference>
<keyword evidence="3" id="KW-1185">Reference proteome</keyword>
<gene>
    <name evidence="2" type="ORF">GCM10011320_22660</name>
</gene>
<sequence length="108" mass="11739">MSTYFMAMMLLSAGSFIRSKSAAPEMRPASTVADTVWSVAAKLAFWMWLGLIVWGFVKYHWSQPVAAVMASLAGNALIGMRGPMRTWPGLSLIFCAAGLLSGLVIFFD</sequence>
<keyword evidence="1" id="KW-0812">Transmembrane</keyword>
<dbReference type="AlphaFoldDB" id="A0A917KLY7"/>
<name>A0A917KLY7_9PROT</name>
<reference evidence="2" key="2">
    <citation type="submission" date="2020-09" db="EMBL/GenBank/DDBJ databases">
        <authorList>
            <person name="Sun Q."/>
            <person name="Zhou Y."/>
        </authorList>
    </citation>
    <scope>NUCLEOTIDE SEQUENCE</scope>
    <source>
        <strain evidence="2">CGMCC 1.3617</strain>
    </source>
</reference>
<feature type="transmembrane region" description="Helical" evidence="1">
    <location>
        <begin position="37"/>
        <end position="57"/>
    </location>
</feature>